<sequence length="74" mass="8380">MDYLAFIVALVALVAALVVRDLCGKVKLLKEENEDLESQRKVVADGLRKKALECVRLGKEVMRLTKELIKARRI</sequence>
<comment type="caution">
    <text evidence="1">The sequence shown here is derived from an EMBL/GenBank/DDBJ whole genome shotgun (WGS) entry which is preliminary data.</text>
</comment>
<protein>
    <submittedName>
        <fullName evidence="1">Uncharacterized protein</fullName>
    </submittedName>
</protein>
<organism evidence="1">
    <name type="scientific">marine sediment metagenome</name>
    <dbReference type="NCBI Taxonomy" id="412755"/>
    <lineage>
        <taxon>unclassified sequences</taxon>
        <taxon>metagenomes</taxon>
        <taxon>ecological metagenomes</taxon>
    </lineage>
</organism>
<name>X0XCH9_9ZZZZ</name>
<gene>
    <name evidence="1" type="ORF">S01H1_65091</name>
</gene>
<dbReference type="EMBL" id="BARS01042949">
    <property type="protein sequence ID" value="GAG34368.1"/>
    <property type="molecule type" value="Genomic_DNA"/>
</dbReference>
<evidence type="ECO:0000313" key="1">
    <source>
        <dbReference type="EMBL" id="GAG34368.1"/>
    </source>
</evidence>
<accession>X0XCH9</accession>
<proteinExistence type="predicted"/>
<reference evidence="1" key="1">
    <citation type="journal article" date="2014" name="Front. Microbiol.">
        <title>High frequency of phylogenetically diverse reductive dehalogenase-homologous genes in deep subseafloor sedimentary metagenomes.</title>
        <authorList>
            <person name="Kawai M."/>
            <person name="Futagami T."/>
            <person name="Toyoda A."/>
            <person name="Takaki Y."/>
            <person name="Nishi S."/>
            <person name="Hori S."/>
            <person name="Arai W."/>
            <person name="Tsubouchi T."/>
            <person name="Morono Y."/>
            <person name="Uchiyama I."/>
            <person name="Ito T."/>
            <person name="Fujiyama A."/>
            <person name="Inagaki F."/>
            <person name="Takami H."/>
        </authorList>
    </citation>
    <scope>NUCLEOTIDE SEQUENCE</scope>
    <source>
        <strain evidence="1">Expedition CK06-06</strain>
    </source>
</reference>
<dbReference type="AlphaFoldDB" id="X0XCH9"/>